<dbReference type="STRING" id="13706.A0A1X2H2K3"/>
<organism evidence="1 2">
    <name type="scientific">Syncephalastrum racemosum</name>
    <name type="common">Filamentous fungus</name>
    <dbReference type="NCBI Taxonomy" id="13706"/>
    <lineage>
        <taxon>Eukaryota</taxon>
        <taxon>Fungi</taxon>
        <taxon>Fungi incertae sedis</taxon>
        <taxon>Mucoromycota</taxon>
        <taxon>Mucoromycotina</taxon>
        <taxon>Mucoromycetes</taxon>
        <taxon>Mucorales</taxon>
        <taxon>Syncephalastraceae</taxon>
        <taxon>Syncephalastrum</taxon>
    </lineage>
</organism>
<protein>
    <recommendedName>
        <fullName evidence="3">GPI inositol-deacylase</fullName>
    </recommendedName>
</protein>
<dbReference type="PANTHER" id="PTHR47842">
    <property type="entry name" value="EXPRESSED PROTEIN"/>
    <property type="match status" value="1"/>
</dbReference>
<dbReference type="InterPro" id="IPR029058">
    <property type="entry name" value="AB_hydrolase_fold"/>
</dbReference>
<keyword evidence="2" id="KW-1185">Reference proteome</keyword>
<evidence type="ECO:0008006" key="3">
    <source>
        <dbReference type="Google" id="ProtNLM"/>
    </source>
</evidence>
<name>A0A1X2H2K3_SYNRA</name>
<sequence>MESCSSDRRNRTIALVKNVWIHGFLGRGERTFKELPSYVHDYLQRSYEGRIVLDRVLYDYKSKGKYGDTRDNIVSWIKIQVQSWSMEANGAEILVILYGHSMGGLLAADVVRHWNERKMQALYKCRILGLVAYDTPFFSLDKRMAIKVVKDASMRPLQMLANITVERASVPRFLKDVLKKVSSSLAESDSFLSSLLEFSASMAAATFLLLVAKLFRVQIAYNTMQYLEFTKQLANFWSHHERVEDVLKILKDTKFCCFYNEVWQSFYYLFHVYTLYELKWYT</sequence>
<evidence type="ECO:0000313" key="2">
    <source>
        <dbReference type="Proteomes" id="UP000242180"/>
    </source>
</evidence>
<proteinExistence type="predicted"/>
<dbReference type="Proteomes" id="UP000242180">
    <property type="component" value="Unassembled WGS sequence"/>
</dbReference>
<dbReference type="SUPFAM" id="SSF53474">
    <property type="entry name" value="alpha/beta-Hydrolases"/>
    <property type="match status" value="1"/>
</dbReference>
<accession>A0A1X2H2K3</accession>
<evidence type="ECO:0000313" key="1">
    <source>
        <dbReference type="EMBL" id="ORY92040.1"/>
    </source>
</evidence>
<dbReference type="OrthoDB" id="442243at2759"/>
<dbReference type="AlphaFoldDB" id="A0A1X2H2K3"/>
<dbReference type="InParanoid" id="A0A1X2H2K3"/>
<reference evidence="1 2" key="1">
    <citation type="submission" date="2016-07" db="EMBL/GenBank/DDBJ databases">
        <title>Pervasive Adenine N6-methylation of Active Genes in Fungi.</title>
        <authorList>
            <consortium name="DOE Joint Genome Institute"/>
            <person name="Mondo S.J."/>
            <person name="Dannebaum R.O."/>
            <person name="Kuo R.C."/>
            <person name="Labutti K."/>
            <person name="Haridas S."/>
            <person name="Kuo A."/>
            <person name="Salamov A."/>
            <person name="Ahrendt S.R."/>
            <person name="Lipzen A."/>
            <person name="Sullivan W."/>
            <person name="Andreopoulos W.B."/>
            <person name="Clum A."/>
            <person name="Lindquist E."/>
            <person name="Daum C."/>
            <person name="Ramamoorthy G.K."/>
            <person name="Gryganskyi A."/>
            <person name="Culley D."/>
            <person name="Magnuson J.K."/>
            <person name="James T.Y."/>
            <person name="O'Malley M.A."/>
            <person name="Stajich J.E."/>
            <person name="Spatafora J.W."/>
            <person name="Visel A."/>
            <person name="Grigoriev I.V."/>
        </authorList>
    </citation>
    <scope>NUCLEOTIDE SEQUENCE [LARGE SCALE GENOMIC DNA]</scope>
    <source>
        <strain evidence="1 2">NRRL 2496</strain>
    </source>
</reference>
<dbReference type="Gene3D" id="3.40.50.1820">
    <property type="entry name" value="alpha/beta hydrolase"/>
    <property type="match status" value="1"/>
</dbReference>
<dbReference type="EMBL" id="MCGN01000010">
    <property type="protein sequence ID" value="ORY92040.1"/>
    <property type="molecule type" value="Genomic_DNA"/>
</dbReference>
<dbReference type="PANTHER" id="PTHR47842:SF3">
    <property type="entry name" value="DUF676 DOMAIN-CONTAINING PROTEIN"/>
    <property type="match status" value="1"/>
</dbReference>
<comment type="caution">
    <text evidence="1">The sequence shown here is derived from an EMBL/GenBank/DDBJ whole genome shotgun (WGS) entry which is preliminary data.</text>
</comment>
<gene>
    <name evidence="1" type="ORF">BCR43DRAFT_497697</name>
</gene>